<feature type="domain" description="Protein kinase" evidence="1">
    <location>
        <begin position="1"/>
        <end position="157"/>
    </location>
</feature>
<dbReference type="PROSITE" id="PS50011">
    <property type="entry name" value="PROTEIN_KINASE_DOM"/>
    <property type="match status" value="1"/>
</dbReference>
<protein>
    <recommendedName>
        <fullName evidence="1">Protein kinase domain-containing protein</fullName>
    </recommendedName>
</protein>
<dbReference type="GO" id="GO:0004672">
    <property type="term" value="F:protein kinase activity"/>
    <property type="evidence" value="ECO:0007669"/>
    <property type="project" value="InterPro"/>
</dbReference>
<evidence type="ECO:0000313" key="2">
    <source>
        <dbReference type="EnsemblPlants" id="OPUNC09G03100.1"/>
    </source>
</evidence>
<accession>A0A0E0LZ78</accession>
<dbReference type="InterPro" id="IPR000719">
    <property type="entry name" value="Prot_kinase_dom"/>
</dbReference>
<dbReference type="STRING" id="4537.A0A0E0LZ78"/>
<reference evidence="2" key="2">
    <citation type="submission" date="2018-05" db="EMBL/GenBank/DDBJ databases">
        <title>OpunRS2 (Oryza punctata Reference Sequence Version 2).</title>
        <authorList>
            <person name="Zhang J."/>
            <person name="Kudrna D."/>
            <person name="Lee S."/>
            <person name="Talag J."/>
            <person name="Welchert J."/>
            <person name="Wing R.A."/>
        </authorList>
    </citation>
    <scope>NUCLEOTIDE SEQUENCE [LARGE SCALE GENOMIC DNA]</scope>
</reference>
<proteinExistence type="predicted"/>
<reference evidence="2" key="1">
    <citation type="submission" date="2015-04" db="UniProtKB">
        <authorList>
            <consortium name="EnsemblPlants"/>
        </authorList>
    </citation>
    <scope>IDENTIFICATION</scope>
</reference>
<evidence type="ECO:0000259" key="1">
    <source>
        <dbReference type="PROSITE" id="PS50011"/>
    </source>
</evidence>
<dbReference type="Gramene" id="OPUNC09G03100.1">
    <property type="protein sequence ID" value="OPUNC09G03100.1"/>
    <property type="gene ID" value="OPUNC09G03100"/>
</dbReference>
<sequence length="157" mass="17534">MALVFVVGRGGRAWAKALPSLLTSANDIDSRGRLHRKLELLFQARQRCLVFRSSVVLSLGILPSGEIIAVKKLHSSPADQDKHFQNEVVSLMDIEHENIVKLTGHCYEDGCKLVESNGKMMYNEATDKLLCYEYLPEGSLDKHLFGMKTPSSISFLL</sequence>
<evidence type="ECO:0000313" key="3">
    <source>
        <dbReference type="Proteomes" id="UP000026962"/>
    </source>
</evidence>
<dbReference type="PANTHER" id="PTHR45707">
    <property type="entry name" value="C2 CALCIUM/LIPID-BINDING PLANT PHOSPHORIBOSYLTRANSFERASE FAMILY PROTEIN"/>
    <property type="match status" value="1"/>
</dbReference>
<keyword evidence="3" id="KW-1185">Reference proteome</keyword>
<dbReference type="GO" id="GO:0005524">
    <property type="term" value="F:ATP binding"/>
    <property type="evidence" value="ECO:0007669"/>
    <property type="project" value="InterPro"/>
</dbReference>
<name>A0A0E0LZ78_ORYPU</name>
<dbReference type="HOGENOM" id="CLU_1680766_0_0_1"/>
<dbReference type="Gene3D" id="3.30.200.20">
    <property type="entry name" value="Phosphorylase Kinase, domain 1"/>
    <property type="match status" value="1"/>
</dbReference>
<organism evidence="2">
    <name type="scientific">Oryza punctata</name>
    <name type="common">Red rice</name>
    <dbReference type="NCBI Taxonomy" id="4537"/>
    <lineage>
        <taxon>Eukaryota</taxon>
        <taxon>Viridiplantae</taxon>
        <taxon>Streptophyta</taxon>
        <taxon>Embryophyta</taxon>
        <taxon>Tracheophyta</taxon>
        <taxon>Spermatophyta</taxon>
        <taxon>Magnoliopsida</taxon>
        <taxon>Liliopsida</taxon>
        <taxon>Poales</taxon>
        <taxon>Poaceae</taxon>
        <taxon>BOP clade</taxon>
        <taxon>Oryzoideae</taxon>
        <taxon>Oryzeae</taxon>
        <taxon>Oryzinae</taxon>
        <taxon>Oryza</taxon>
    </lineage>
</organism>
<dbReference type="Proteomes" id="UP000026962">
    <property type="component" value="Chromosome 9"/>
</dbReference>
<dbReference type="SUPFAM" id="SSF56112">
    <property type="entry name" value="Protein kinase-like (PK-like)"/>
    <property type="match status" value="1"/>
</dbReference>
<dbReference type="AlphaFoldDB" id="A0A0E0LZ78"/>
<dbReference type="Pfam" id="PF07714">
    <property type="entry name" value="PK_Tyr_Ser-Thr"/>
    <property type="match status" value="1"/>
</dbReference>
<dbReference type="InterPro" id="IPR001245">
    <property type="entry name" value="Ser-Thr/Tyr_kinase_cat_dom"/>
</dbReference>
<dbReference type="InterPro" id="IPR011009">
    <property type="entry name" value="Kinase-like_dom_sf"/>
</dbReference>
<dbReference type="EnsemblPlants" id="OPUNC09G03100.1">
    <property type="protein sequence ID" value="OPUNC09G03100.1"/>
    <property type="gene ID" value="OPUNC09G03100"/>
</dbReference>